<dbReference type="KEGG" id="copr:Cop2CBH44_12030"/>
<sequence>MNAIKNISVGHTERLYKPVGYTMLANLVNIIPFCLSIEAVNVIFRAFDGTNTSLDITRLWSIFIILVLYMIIMAIAERASYRANFRGAYEMSAEGRISLAEHLRKLSLGFFSRHDPGDLSSMLITDFAMAETGISHHLPQLMGALVMPILAFFTLLWIDWRMAIAMFIALPLAIGILLISTKVQQKLSNKQIEAKINAGNRLEEYLQGIRVMKAYNLVGDKFIRLKDAFSQLRRACIRQEAILGPFILFSVTVIRSGLTLMILCGTYLLIGGDISILTFVLFLIVGSRVFDPLTSALTNFAEFRYFSIAGGRILQLMNEPEMTGNKEAPQCGDIIFEHVSFKYQKKEVLHDINTSMHQGTLTALVGPSGSGKSTLMKLCARFYDPQQGKVLFNGIPMSNIDPESLMKHISMVFQDVYLFKDTIKNNLRFSKPDATDEEIIAAAKKACCHEFILKLPNGYDTMVGEGGCTLSGGEKQRISIARAILKNAEIVLLDEATASLDPENEVDVQNAINSLITGRTVIVIAHRLKTIKNADKIIVLDKGLIVEQGTHNDLINKNGLYCKLWTIQEKTAGWKL</sequence>
<dbReference type="PROSITE" id="PS00211">
    <property type="entry name" value="ABC_TRANSPORTER_1"/>
    <property type="match status" value="1"/>
</dbReference>
<evidence type="ECO:0000256" key="4">
    <source>
        <dbReference type="ARBA" id="ARBA00022741"/>
    </source>
</evidence>
<dbReference type="GO" id="GO:0005524">
    <property type="term" value="F:ATP binding"/>
    <property type="evidence" value="ECO:0007669"/>
    <property type="project" value="UniProtKB-KW"/>
</dbReference>
<evidence type="ECO:0000256" key="7">
    <source>
        <dbReference type="ARBA" id="ARBA00023136"/>
    </source>
</evidence>
<feature type="transmembrane region" description="Helical" evidence="8">
    <location>
        <begin position="141"/>
        <end position="158"/>
    </location>
</feature>
<keyword evidence="4" id="KW-0547">Nucleotide-binding</keyword>
<protein>
    <submittedName>
        <fullName evidence="11">ABC transporter ATP-binding protein</fullName>
    </submittedName>
</protein>
<dbReference type="SUPFAM" id="SSF90123">
    <property type="entry name" value="ABC transporter transmembrane region"/>
    <property type="match status" value="1"/>
</dbReference>
<dbReference type="PROSITE" id="PS50893">
    <property type="entry name" value="ABC_TRANSPORTER_2"/>
    <property type="match status" value="1"/>
</dbReference>
<dbReference type="InterPro" id="IPR036640">
    <property type="entry name" value="ABC1_TM_sf"/>
</dbReference>
<keyword evidence="5 11" id="KW-0067">ATP-binding</keyword>
<evidence type="ECO:0000256" key="2">
    <source>
        <dbReference type="ARBA" id="ARBA00022448"/>
    </source>
</evidence>
<evidence type="ECO:0000256" key="6">
    <source>
        <dbReference type="ARBA" id="ARBA00022989"/>
    </source>
</evidence>
<dbReference type="RefSeq" id="WP_021931514.1">
    <property type="nucleotide sequence ID" value="NZ_AP023322.1"/>
</dbReference>
<dbReference type="GO" id="GO:0005886">
    <property type="term" value="C:plasma membrane"/>
    <property type="evidence" value="ECO:0007669"/>
    <property type="project" value="UniProtKB-SubCell"/>
</dbReference>
<comment type="subcellular location">
    <subcellularLocation>
        <location evidence="1">Cell membrane</location>
        <topology evidence="1">Multi-pass membrane protein</topology>
    </subcellularLocation>
</comment>
<gene>
    <name evidence="11" type="ORF">Cop2CBH44_12030</name>
</gene>
<dbReference type="FunFam" id="3.40.50.300:FF:000287">
    <property type="entry name" value="Multidrug ABC transporter ATP-binding protein"/>
    <property type="match status" value="1"/>
</dbReference>
<dbReference type="AlphaFoldDB" id="A0A7G1HTJ5"/>
<feature type="transmembrane region" description="Helical" evidence="8">
    <location>
        <begin position="241"/>
        <end position="263"/>
    </location>
</feature>
<feature type="transmembrane region" description="Helical" evidence="8">
    <location>
        <begin position="164"/>
        <end position="181"/>
    </location>
</feature>
<dbReference type="PANTHER" id="PTHR24221:SF397">
    <property type="entry name" value="ABC TRANSPORTER, ATP-BINDING TRANSMEMBRANE PROTEIN"/>
    <property type="match status" value="1"/>
</dbReference>
<dbReference type="GO" id="GO:0016887">
    <property type="term" value="F:ATP hydrolysis activity"/>
    <property type="evidence" value="ECO:0007669"/>
    <property type="project" value="InterPro"/>
</dbReference>
<organism evidence="11 12">
    <name type="scientific">Coprobacter secundus subsp. similis</name>
    <dbReference type="NCBI Taxonomy" id="2751153"/>
    <lineage>
        <taxon>Bacteria</taxon>
        <taxon>Pseudomonadati</taxon>
        <taxon>Bacteroidota</taxon>
        <taxon>Bacteroidia</taxon>
        <taxon>Bacteroidales</taxon>
        <taxon>Barnesiellaceae</taxon>
        <taxon>Coprobacter</taxon>
    </lineage>
</organism>
<dbReference type="Proteomes" id="UP000594042">
    <property type="component" value="Chromosome"/>
</dbReference>
<dbReference type="InterPro" id="IPR003439">
    <property type="entry name" value="ABC_transporter-like_ATP-bd"/>
</dbReference>
<dbReference type="SUPFAM" id="SSF52540">
    <property type="entry name" value="P-loop containing nucleoside triphosphate hydrolases"/>
    <property type="match status" value="1"/>
</dbReference>
<dbReference type="InterPro" id="IPR017871">
    <property type="entry name" value="ABC_transporter-like_CS"/>
</dbReference>
<evidence type="ECO:0000313" key="12">
    <source>
        <dbReference type="Proteomes" id="UP000594042"/>
    </source>
</evidence>
<dbReference type="Gene3D" id="1.20.1560.10">
    <property type="entry name" value="ABC transporter type 1, transmembrane domain"/>
    <property type="match status" value="1"/>
</dbReference>
<keyword evidence="3 8" id="KW-0812">Transmembrane</keyword>
<accession>A0A7G1HTJ5</accession>
<evidence type="ECO:0000256" key="8">
    <source>
        <dbReference type="SAM" id="Phobius"/>
    </source>
</evidence>
<evidence type="ECO:0000256" key="5">
    <source>
        <dbReference type="ARBA" id="ARBA00022840"/>
    </source>
</evidence>
<feature type="domain" description="ABC transmembrane type-1" evidence="10">
    <location>
        <begin position="22"/>
        <end position="303"/>
    </location>
</feature>
<evidence type="ECO:0000256" key="3">
    <source>
        <dbReference type="ARBA" id="ARBA00022692"/>
    </source>
</evidence>
<dbReference type="CDD" id="cd07346">
    <property type="entry name" value="ABC_6TM_exporters"/>
    <property type="match status" value="1"/>
</dbReference>
<dbReference type="InterPro" id="IPR003593">
    <property type="entry name" value="AAA+_ATPase"/>
</dbReference>
<name>A0A7G1HTJ5_9BACT</name>
<dbReference type="EMBL" id="AP023322">
    <property type="protein sequence ID" value="BCI62850.1"/>
    <property type="molecule type" value="Genomic_DNA"/>
</dbReference>
<dbReference type="InterPro" id="IPR027417">
    <property type="entry name" value="P-loop_NTPase"/>
</dbReference>
<proteinExistence type="predicted"/>
<feature type="domain" description="ABC transporter" evidence="9">
    <location>
        <begin position="334"/>
        <end position="567"/>
    </location>
</feature>
<dbReference type="SMART" id="SM00382">
    <property type="entry name" value="AAA"/>
    <property type="match status" value="1"/>
</dbReference>
<dbReference type="InterPro" id="IPR039421">
    <property type="entry name" value="Type_1_exporter"/>
</dbReference>
<keyword evidence="2" id="KW-0813">Transport</keyword>
<evidence type="ECO:0000259" key="10">
    <source>
        <dbReference type="PROSITE" id="PS50929"/>
    </source>
</evidence>
<dbReference type="Pfam" id="PF00664">
    <property type="entry name" value="ABC_membrane"/>
    <property type="match status" value="1"/>
</dbReference>
<dbReference type="GO" id="GO:0034040">
    <property type="term" value="F:ATPase-coupled lipid transmembrane transporter activity"/>
    <property type="evidence" value="ECO:0007669"/>
    <property type="project" value="TreeGrafter"/>
</dbReference>
<dbReference type="Pfam" id="PF00005">
    <property type="entry name" value="ABC_tran"/>
    <property type="match status" value="1"/>
</dbReference>
<keyword evidence="12" id="KW-1185">Reference proteome</keyword>
<dbReference type="PROSITE" id="PS50929">
    <property type="entry name" value="ABC_TM1F"/>
    <property type="match status" value="1"/>
</dbReference>
<keyword evidence="7 8" id="KW-0472">Membrane</keyword>
<feature type="transmembrane region" description="Helical" evidence="8">
    <location>
        <begin position="56"/>
        <end position="76"/>
    </location>
</feature>
<dbReference type="GO" id="GO:0140359">
    <property type="term" value="F:ABC-type transporter activity"/>
    <property type="evidence" value="ECO:0007669"/>
    <property type="project" value="InterPro"/>
</dbReference>
<evidence type="ECO:0000256" key="1">
    <source>
        <dbReference type="ARBA" id="ARBA00004651"/>
    </source>
</evidence>
<dbReference type="PANTHER" id="PTHR24221">
    <property type="entry name" value="ATP-BINDING CASSETTE SUB-FAMILY B"/>
    <property type="match status" value="1"/>
</dbReference>
<feature type="transmembrane region" description="Helical" evidence="8">
    <location>
        <begin position="21"/>
        <end position="44"/>
    </location>
</feature>
<dbReference type="InterPro" id="IPR011527">
    <property type="entry name" value="ABC1_TM_dom"/>
</dbReference>
<dbReference type="FunFam" id="1.20.1560.10:FF:000127">
    <property type="entry name" value="ABC transporter ATP-binding protein"/>
    <property type="match status" value="1"/>
</dbReference>
<feature type="transmembrane region" description="Helical" evidence="8">
    <location>
        <begin position="269"/>
        <end position="290"/>
    </location>
</feature>
<dbReference type="Gene3D" id="3.40.50.300">
    <property type="entry name" value="P-loop containing nucleotide triphosphate hydrolases"/>
    <property type="match status" value="1"/>
</dbReference>
<evidence type="ECO:0000259" key="9">
    <source>
        <dbReference type="PROSITE" id="PS50893"/>
    </source>
</evidence>
<keyword evidence="6 8" id="KW-1133">Transmembrane helix</keyword>
<reference evidence="12" key="1">
    <citation type="submission" date="2020-07" db="EMBL/GenBank/DDBJ databases">
        <title>Complete genome sequencing of Coprobacter sp. strain 2CBH44.</title>
        <authorList>
            <person name="Sakamoto M."/>
            <person name="Murakami T."/>
            <person name="Mori H."/>
        </authorList>
    </citation>
    <scope>NUCLEOTIDE SEQUENCE [LARGE SCALE GENOMIC DNA]</scope>
    <source>
        <strain evidence="12">2CBH44</strain>
    </source>
</reference>
<evidence type="ECO:0000313" key="11">
    <source>
        <dbReference type="EMBL" id="BCI62850.1"/>
    </source>
</evidence>